<evidence type="ECO:0000256" key="2">
    <source>
        <dbReference type="ARBA" id="ARBA00005451"/>
    </source>
</evidence>
<comment type="catalytic activity">
    <reaction evidence="12">
        <text>5,6-dihydrouridine(47) in tRNA + NADP(+) = uridine(47) in tRNA + NADPH + H(+)</text>
        <dbReference type="Rhea" id="RHEA:53360"/>
        <dbReference type="Rhea" id="RHEA-COMP:13539"/>
        <dbReference type="Rhea" id="RHEA-COMP:13540"/>
        <dbReference type="ChEBI" id="CHEBI:15378"/>
        <dbReference type="ChEBI" id="CHEBI:57783"/>
        <dbReference type="ChEBI" id="CHEBI:58349"/>
        <dbReference type="ChEBI" id="CHEBI:65315"/>
        <dbReference type="ChEBI" id="CHEBI:74443"/>
        <dbReference type="EC" id="1.3.1.89"/>
    </reaction>
    <physiologicalReaction direction="right-to-left" evidence="12">
        <dbReference type="Rhea" id="RHEA:53362"/>
    </physiologicalReaction>
</comment>
<feature type="domain" description="DUS-like FMN-binding" evidence="13">
    <location>
        <begin position="15"/>
        <end position="313"/>
    </location>
</feature>
<dbReference type="SUPFAM" id="SSF51395">
    <property type="entry name" value="FMN-linked oxidoreductases"/>
    <property type="match status" value="1"/>
</dbReference>
<evidence type="ECO:0000256" key="9">
    <source>
        <dbReference type="ARBA" id="ARBA00048266"/>
    </source>
</evidence>
<dbReference type="EMBL" id="CP126214">
    <property type="protein sequence ID" value="WIA16396.1"/>
    <property type="molecule type" value="Genomic_DNA"/>
</dbReference>
<comment type="cofactor">
    <cofactor evidence="1">
        <name>FMN</name>
        <dbReference type="ChEBI" id="CHEBI:58210"/>
    </cofactor>
</comment>
<sequence>MMLGRTLELQVPLIAAPMAGITAAPLRLMYTQAGASMAVSEMVIAATLQAGNAASRHLASWHPQETIRSVQLYGVRPQTLDWAVKHLVQERGVHHIDLNFGCPVRKVTAKGGGSALPLRPRLFRRLVAAAAAAAGPEVPVTVKLRMGLGPELITFLQAGVAAADAGAAGLVLHARTADQQYSPPAHWEAVQQLVQAVPGLPVIGNGDVFEAADAVQLMRQTGCHGVMIGRAALGRPWLFEEAAAMLAGQWPDRPPPNLGHVLRLALQHVTAWADWEQDELGAVLKMRKLIPCYLAGFSSARQLQRRLFAATSLADWHAAAADPEACGFDPSEPYPVQALRVARLKGAGLVRGGAAQKVVLPPGWLEEGSDEDDDSLLECLDEASCEGVSAVPVALFDGTAEFYVHVEHAGNGDAWLEVWGRALGDMDAAAAAALFEPSGWTRNVVKYINMLDR</sequence>
<gene>
    <name evidence="14" type="ORF">OEZ85_013088</name>
</gene>
<evidence type="ECO:0000256" key="10">
    <source>
        <dbReference type="ARBA" id="ARBA00048342"/>
    </source>
</evidence>
<evidence type="ECO:0000256" key="1">
    <source>
        <dbReference type="ARBA" id="ARBA00001917"/>
    </source>
</evidence>
<dbReference type="Pfam" id="PF01207">
    <property type="entry name" value="Dus"/>
    <property type="match status" value="1"/>
</dbReference>
<dbReference type="InterPro" id="IPR024036">
    <property type="entry name" value="tRNA-dHydroUridine_Synthase_C"/>
</dbReference>
<name>A0ABY8U8L5_TETOB</name>
<proteinExistence type="inferred from homology"/>
<evidence type="ECO:0000256" key="3">
    <source>
        <dbReference type="ARBA" id="ARBA00012376"/>
    </source>
</evidence>
<evidence type="ECO:0000313" key="15">
    <source>
        <dbReference type="Proteomes" id="UP001244341"/>
    </source>
</evidence>
<reference evidence="14 15" key="1">
    <citation type="submission" date="2023-05" db="EMBL/GenBank/DDBJ databases">
        <title>A 100% complete, gapless, phased diploid assembly of the Scenedesmus obliquus UTEX 3031 genome.</title>
        <authorList>
            <person name="Biondi T.C."/>
            <person name="Hanschen E.R."/>
            <person name="Kwon T."/>
            <person name="Eng W."/>
            <person name="Kruse C.P.S."/>
            <person name="Koehler S.I."/>
            <person name="Kunde Y."/>
            <person name="Gleasner C.D."/>
            <person name="You Mak K.T."/>
            <person name="Polle J."/>
            <person name="Hovde B.T."/>
            <person name="Starkenburg S.R."/>
        </authorList>
    </citation>
    <scope>NUCLEOTIDE SEQUENCE [LARGE SCALE GENOMIC DNA]</scope>
    <source>
        <strain evidence="14 15">DOE0152z</strain>
    </source>
</reference>
<dbReference type="PANTHER" id="PTHR45846:SF1">
    <property type="entry name" value="TRNA-DIHYDROURIDINE(47) SYNTHASE [NAD(P)(+)]-LIKE"/>
    <property type="match status" value="1"/>
</dbReference>
<keyword evidence="4" id="KW-0285">Flavoprotein</keyword>
<comment type="catalytic activity">
    <reaction evidence="9">
        <text>5,6-dihydrouridine(47) in tRNA + NAD(+) = uridine(47) in tRNA + NADH + H(+)</text>
        <dbReference type="Rhea" id="RHEA:53364"/>
        <dbReference type="Rhea" id="RHEA-COMP:13539"/>
        <dbReference type="Rhea" id="RHEA-COMP:13540"/>
        <dbReference type="ChEBI" id="CHEBI:15378"/>
        <dbReference type="ChEBI" id="CHEBI:57540"/>
        <dbReference type="ChEBI" id="CHEBI:57945"/>
        <dbReference type="ChEBI" id="CHEBI:65315"/>
        <dbReference type="ChEBI" id="CHEBI:74443"/>
        <dbReference type="EC" id="1.3.1.89"/>
    </reaction>
    <physiologicalReaction direction="right-to-left" evidence="9">
        <dbReference type="Rhea" id="RHEA:53366"/>
    </physiologicalReaction>
</comment>
<accession>A0ABY8U8L5</accession>
<dbReference type="CDD" id="cd02801">
    <property type="entry name" value="DUS_like_FMN"/>
    <property type="match status" value="1"/>
</dbReference>
<evidence type="ECO:0000256" key="4">
    <source>
        <dbReference type="ARBA" id="ARBA00022630"/>
    </source>
</evidence>
<evidence type="ECO:0000256" key="6">
    <source>
        <dbReference type="ARBA" id="ARBA00022694"/>
    </source>
</evidence>
<dbReference type="PANTHER" id="PTHR45846">
    <property type="entry name" value="TRNA-DIHYDROURIDINE(47) SYNTHASE [NAD(P)(+)]-LIKE"/>
    <property type="match status" value="1"/>
</dbReference>
<keyword evidence="7" id="KW-0521">NADP</keyword>
<dbReference type="PROSITE" id="PS01136">
    <property type="entry name" value="UPF0034"/>
    <property type="match status" value="1"/>
</dbReference>
<keyword evidence="5" id="KW-0288">FMN</keyword>
<evidence type="ECO:0000256" key="7">
    <source>
        <dbReference type="ARBA" id="ARBA00022857"/>
    </source>
</evidence>
<dbReference type="InterPro" id="IPR035587">
    <property type="entry name" value="DUS-like_FMN-bd"/>
</dbReference>
<comment type="catalytic activity">
    <reaction evidence="10">
        <text>a 5,6-dihydrouridine in mRNA + NAD(+) = a uridine in mRNA + NADH + H(+)</text>
        <dbReference type="Rhea" id="RHEA:69851"/>
        <dbReference type="Rhea" id="RHEA-COMP:14658"/>
        <dbReference type="Rhea" id="RHEA-COMP:17789"/>
        <dbReference type="ChEBI" id="CHEBI:15378"/>
        <dbReference type="ChEBI" id="CHEBI:57540"/>
        <dbReference type="ChEBI" id="CHEBI:57945"/>
        <dbReference type="ChEBI" id="CHEBI:65315"/>
        <dbReference type="ChEBI" id="CHEBI:74443"/>
    </reaction>
    <physiologicalReaction direction="right-to-left" evidence="10">
        <dbReference type="Rhea" id="RHEA:69853"/>
    </physiologicalReaction>
</comment>
<dbReference type="Proteomes" id="UP001244341">
    <property type="component" value="Chromosome 7b"/>
</dbReference>
<evidence type="ECO:0000256" key="5">
    <source>
        <dbReference type="ARBA" id="ARBA00022643"/>
    </source>
</evidence>
<dbReference type="InterPro" id="IPR013785">
    <property type="entry name" value="Aldolase_TIM"/>
</dbReference>
<keyword evidence="15" id="KW-1185">Reference proteome</keyword>
<evidence type="ECO:0000256" key="8">
    <source>
        <dbReference type="ARBA" id="ARBA00023002"/>
    </source>
</evidence>
<dbReference type="InterPro" id="IPR018517">
    <property type="entry name" value="tRNA_hU_synthase_CS"/>
</dbReference>
<dbReference type="Gene3D" id="3.20.20.70">
    <property type="entry name" value="Aldolase class I"/>
    <property type="match status" value="1"/>
</dbReference>
<keyword evidence="8" id="KW-0560">Oxidoreductase</keyword>
<evidence type="ECO:0000256" key="12">
    <source>
        <dbReference type="ARBA" id="ARBA00049513"/>
    </source>
</evidence>
<evidence type="ECO:0000313" key="14">
    <source>
        <dbReference type="EMBL" id="WIA16396.1"/>
    </source>
</evidence>
<keyword evidence="6" id="KW-0819">tRNA processing</keyword>
<protein>
    <recommendedName>
        <fullName evidence="3">tRNA-dihydrouridine(47) synthase [NAD(P)(+)]</fullName>
        <ecNumber evidence="3">1.3.1.89</ecNumber>
    </recommendedName>
</protein>
<evidence type="ECO:0000259" key="13">
    <source>
        <dbReference type="Pfam" id="PF01207"/>
    </source>
</evidence>
<dbReference type="EC" id="1.3.1.89" evidence="3"/>
<comment type="catalytic activity">
    <reaction evidence="11">
        <text>a 5,6-dihydrouridine in mRNA + NADP(+) = a uridine in mRNA + NADPH + H(+)</text>
        <dbReference type="Rhea" id="RHEA:69855"/>
        <dbReference type="Rhea" id="RHEA-COMP:14658"/>
        <dbReference type="Rhea" id="RHEA-COMP:17789"/>
        <dbReference type="ChEBI" id="CHEBI:15378"/>
        <dbReference type="ChEBI" id="CHEBI:57783"/>
        <dbReference type="ChEBI" id="CHEBI:58349"/>
        <dbReference type="ChEBI" id="CHEBI:65315"/>
        <dbReference type="ChEBI" id="CHEBI:74443"/>
    </reaction>
    <physiologicalReaction direction="right-to-left" evidence="11">
        <dbReference type="Rhea" id="RHEA:69857"/>
    </physiologicalReaction>
</comment>
<comment type="similarity">
    <text evidence="2">Belongs to the Dus family. Dus3 subfamily.</text>
</comment>
<evidence type="ECO:0000256" key="11">
    <source>
        <dbReference type="ARBA" id="ARBA00049447"/>
    </source>
</evidence>
<organism evidence="14 15">
    <name type="scientific">Tetradesmus obliquus</name>
    <name type="common">Green alga</name>
    <name type="synonym">Acutodesmus obliquus</name>
    <dbReference type="NCBI Taxonomy" id="3088"/>
    <lineage>
        <taxon>Eukaryota</taxon>
        <taxon>Viridiplantae</taxon>
        <taxon>Chlorophyta</taxon>
        <taxon>core chlorophytes</taxon>
        <taxon>Chlorophyceae</taxon>
        <taxon>CS clade</taxon>
        <taxon>Sphaeropleales</taxon>
        <taxon>Scenedesmaceae</taxon>
        <taxon>Tetradesmus</taxon>
    </lineage>
</organism>
<dbReference type="Gene3D" id="1.10.1200.80">
    <property type="entry name" value="Putative flavin oxidoreducatase, domain 2"/>
    <property type="match status" value="1"/>
</dbReference>